<dbReference type="Proteomes" id="UP000187425">
    <property type="component" value="Unassembled WGS sequence"/>
</dbReference>
<dbReference type="Gene3D" id="1.10.10.60">
    <property type="entry name" value="Homeodomain-like"/>
    <property type="match status" value="2"/>
</dbReference>
<keyword evidence="1" id="KW-0805">Transcription regulation</keyword>
<protein>
    <submittedName>
        <fullName evidence="5">AraC family transcriptional regulator</fullName>
    </submittedName>
</protein>
<evidence type="ECO:0000256" key="2">
    <source>
        <dbReference type="ARBA" id="ARBA00023125"/>
    </source>
</evidence>
<dbReference type="SUPFAM" id="SSF51215">
    <property type="entry name" value="Regulatory protein AraC"/>
    <property type="match status" value="1"/>
</dbReference>
<organism evidence="5 6">
    <name type="scientific">Paenibacillus odorifer</name>
    <dbReference type="NCBI Taxonomy" id="189426"/>
    <lineage>
        <taxon>Bacteria</taxon>
        <taxon>Bacillati</taxon>
        <taxon>Bacillota</taxon>
        <taxon>Bacilli</taxon>
        <taxon>Bacillales</taxon>
        <taxon>Paenibacillaceae</taxon>
        <taxon>Paenibacillus</taxon>
    </lineage>
</organism>
<dbReference type="InterPro" id="IPR014710">
    <property type="entry name" value="RmlC-like_jellyroll"/>
</dbReference>
<dbReference type="InterPro" id="IPR013096">
    <property type="entry name" value="Cupin_2"/>
</dbReference>
<dbReference type="PANTHER" id="PTHR43280">
    <property type="entry name" value="ARAC-FAMILY TRANSCRIPTIONAL REGULATOR"/>
    <property type="match status" value="1"/>
</dbReference>
<dbReference type="GO" id="GO:0043565">
    <property type="term" value="F:sequence-specific DNA binding"/>
    <property type="evidence" value="ECO:0007669"/>
    <property type="project" value="InterPro"/>
</dbReference>
<name>A0A1R0ZMT8_9BACL</name>
<proteinExistence type="predicted"/>
<dbReference type="InterPro" id="IPR037923">
    <property type="entry name" value="HTH-like"/>
</dbReference>
<dbReference type="Pfam" id="PF12833">
    <property type="entry name" value="HTH_18"/>
    <property type="match status" value="1"/>
</dbReference>
<dbReference type="CDD" id="cd02208">
    <property type="entry name" value="cupin_RmlC-like"/>
    <property type="match status" value="1"/>
</dbReference>
<dbReference type="SUPFAM" id="SSF46689">
    <property type="entry name" value="Homeodomain-like"/>
    <property type="match status" value="2"/>
</dbReference>
<dbReference type="RefSeq" id="WP_076283761.1">
    <property type="nucleotide sequence ID" value="NZ_MPTW01000002.1"/>
</dbReference>
<dbReference type="PANTHER" id="PTHR43280:SF28">
    <property type="entry name" value="HTH-TYPE TRANSCRIPTIONAL ACTIVATOR RHAS"/>
    <property type="match status" value="1"/>
</dbReference>
<keyword evidence="2" id="KW-0238">DNA-binding</keyword>
<reference evidence="5 6" key="1">
    <citation type="submission" date="2016-11" db="EMBL/GenBank/DDBJ databases">
        <title>Paenibacillus species isolates.</title>
        <authorList>
            <person name="Beno S.M."/>
        </authorList>
    </citation>
    <scope>NUCLEOTIDE SEQUENCE [LARGE SCALE GENOMIC DNA]</scope>
    <source>
        <strain evidence="5 6">FSL H7-0443</strain>
    </source>
</reference>
<dbReference type="SMART" id="SM00342">
    <property type="entry name" value="HTH_ARAC"/>
    <property type="match status" value="1"/>
</dbReference>
<keyword evidence="3" id="KW-0804">Transcription</keyword>
<evidence type="ECO:0000256" key="1">
    <source>
        <dbReference type="ARBA" id="ARBA00023015"/>
    </source>
</evidence>
<feature type="domain" description="HTH araC/xylS-type" evidence="4">
    <location>
        <begin position="193"/>
        <end position="291"/>
    </location>
</feature>
<gene>
    <name evidence="5" type="ORF">BSK65_06485</name>
</gene>
<evidence type="ECO:0000259" key="4">
    <source>
        <dbReference type="PROSITE" id="PS01124"/>
    </source>
</evidence>
<dbReference type="InterPro" id="IPR009057">
    <property type="entry name" value="Homeodomain-like_sf"/>
</dbReference>
<accession>A0A1R0ZMT8</accession>
<dbReference type="InterPro" id="IPR020449">
    <property type="entry name" value="Tscrpt_reg_AraC-type_HTH"/>
</dbReference>
<dbReference type="EMBL" id="MPTW01000002">
    <property type="protein sequence ID" value="OME73420.1"/>
    <property type="molecule type" value="Genomic_DNA"/>
</dbReference>
<dbReference type="PRINTS" id="PR00032">
    <property type="entry name" value="HTHARAC"/>
</dbReference>
<evidence type="ECO:0000313" key="6">
    <source>
        <dbReference type="Proteomes" id="UP000187425"/>
    </source>
</evidence>
<dbReference type="Gene3D" id="2.60.120.10">
    <property type="entry name" value="Jelly Rolls"/>
    <property type="match status" value="1"/>
</dbReference>
<sequence>MSKLLHENILFPDASFPYIMYTANSRKIIPEGRGFNDLHWHEELQITLVTQGKLVIQVNGIDYELKNGQAIFINKGALHVTTHLTPDGQYVSFNFPEKLLVFYADSAMEKNYVSPYTNSSLLSLVIKGDAEWQRDVLNMLLELKNRFDMPKKWGWEYEVSIRTVQLWLTLISNISLSFEDTAKYVKRQQERLQLMLSFIHQHYATNITLQDISDAAHLSVSECTRSFKKTLHITPYEYLIKYRIKKSMELLITTDYTVTEIAHRVGFNHVNNFIQSFKKHQTRTPKDFRKLRNEIKIQDTLPIDTPGRGPELF</sequence>
<dbReference type="PROSITE" id="PS01124">
    <property type="entry name" value="HTH_ARAC_FAMILY_2"/>
    <property type="match status" value="1"/>
</dbReference>
<dbReference type="InterPro" id="IPR018060">
    <property type="entry name" value="HTH_AraC"/>
</dbReference>
<dbReference type="OrthoDB" id="9778008at2"/>
<dbReference type="Pfam" id="PF07883">
    <property type="entry name" value="Cupin_2"/>
    <property type="match status" value="1"/>
</dbReference>
<dbReference type="GO" id="GO:0003700">
    <property type="term" value="F:DNA-binding transcription factor activity"/>
    <property type="evidence" value="ECO:0007669"/>
    <property type="project" value="InterPro"/>
</dbReference>
<dbReference type="AlphaFoldDB" id="A0A1R0ZMT8"/>
<evidence type="ECO:0000256" key="3">
    <source>
        <dbReference type="ARBA" id="ARBA00023163"/>
    </source>
</evidence>
<comment type="caution">
    <text evidence="5">The sequence shown here is derived from an EMBL/GenBank/DDBJ whole genome shotgun (WGS) entry which is preliminary data.</text>
</comment>
<evidence type="ECO:0000313" key="5">
    <source>
        <dbReference type="EMBL" id="OME73420.1"/>
    </source>
</evidence>